<accession>A0A7X0LV88</accession>
<proteinExistence type="predicted"/>
<dbReference type="EMBL" id="JACHGK010000001">
    <property type="protein sequence ID" value="MBB6444044.1"/>
    <property type="molecule type" value="Genomic_DNA"/>
</dbReference>
<keyword evidence="2" id="KW-1185">Reference proteome</keyword>
<protein>
    <submittedName>
        <fullName evidence="1">Uncharacterized protein</fullName>
    </submittedName>
</protein>
<sequence>MQNREKVFPDIAISIDSCTSERIEQARKYH</sequence>
<name>A0A7X0LV88_9BACI</name>
<gene>
    <name evidence="1" type="ORF">HNR53_000632</name>
</gene>
<organism evidence="1 2">
    <name type="scientific">Bacillus benzoevorans</name>
    <dbReference type="NCBI Taxonomy" id="1456"/>
    <lineage>
        <taxon>Bacteria</taxon>
        <taxon>Bacillati</taxon>
        <taxon>Bacillota</taxon>
        <taxon>Bacilli</taxon>
        <taxon>Bacillales</taxon>
        <taxon>Bacillaceae</taxon>
        <taxon>Bacillus</taxon>
    </lineage>
</organism>
<evidence type="ECO:0000313" key="2">
    <source>
        <dbReference type="Proteomes" id="UP000531594"/>
    </source>
</evidence>
<comment type="caution">
    <text evidence="1">The sequence shown here is derived from an EMBL/GenBank/DDBJ whole genome shotgun (WGS) entry which is preliminary data.</text>
</comment>
<reference evidence="1 2" key="1">
    <citation type="submission" date="2020-08" db="EMBL/GenBank/DDBJ databases">
        <title>Genomic Encyclopedia of Type Strains, Phase IV (KMG-IV): sequencing the most valuable type-strain genomes for metagenomic binning, comparative biology and taxonomic classification.</title>
        <authorList>
            <person name="Goeker M."/>
        </authorList>
    </citation>
    <scope>NUCLEOTIDE SEQUENCE [LARGE SCALE GENOMIC DNA]</scope>
    <source>
        <strain evidence="1 2">DSM 5391</strain>
    </source>
</reference>
<dbReference type="Proteomes" id="UP000531594">
    <property type="component" value="Unassembled WGS sequence"/>
</dbReference>
<evidence type="ECO:0000313" key="1">
    <source>
        <dbReference type="EMBL" id="MBB6444044.1"/>
    </source>
</evidence>
<dbReference type="AlphaFoldDB" id="A0A7X0LV88"/>